<dbReference type="Proteomes" id="UP001141327">
    <property type="component" value="Unassembled WGS sequence"/>
</dbReference>
<dbReference type="EMBL" id="JAPMOS010000180">
    <property type="protein sequence ID" value="KAJ4454158.1"/>
    <property type="molecule type" value="Genomic_DNA"/>
</dbReference>
<keyword evidence="2" id="KW-1185">Reference proteome</keyword>
<reference evidence="1" key="1">
    <citation type="journal article" date="2022" name="bioRxiv">
        <title>Genomics of Preaxostyla Flagellates Illuminates Evolutionary Transitions and the Path Towards Mitochondrial Loss.</title>
        <authorList>
            <person name="Novak L.V.F."/>
            <person name="Treitli S.C."/>
            <person name="Pyrih J."/>
            <person name="Halakuc P."/>
            <person name="Pipaliya S.V."/>
            <person name="Vacek V."/>
            <person name="Brzon O."/>
            <person name="Soukal P."/>
            <person name="Eme L."/>
            <person name="Dacks J.B."/>
            <person name="Karnkowska A."/>
            <person name="Elias M."/>
            <person name="Hampl V."/>
        </authorList>
    </citation>
    <scope>NUCLEOTIDE SEQUENCE</scope>
    <source>
        <strain evidence="1">RCP-MX</strain>
    </source>
</reference>
<name>A0ABQ8U873_9EUKA</name>
<evidence type="ECO:0000313" key="1">
    <source>
        <dbReference type="EMBL" id="KAJ4454158.1"/>
    </source>
</evidence>
<gene>
    <name evidence="1" type="ORF">PAPYR_11203</name>
</gene>
<sequence length="422" mass="47078">MVILYVVLLRHPSALEELVRGVIFHPRFRFVVAQLCGFSMVVVGTMHPPHSECGGRELDACTARVPPPLHRRRSATGDEEAASTGARTLLGSARQGACRGSVVLCVSLDACLWPAALPFCVLAVQVFTLSWFGFVWGRDYSAIPPSTFDVLLNLKRASLQAPKRYIREDPDFATHLEPALKELHFPKGEDAPAKLVKILECFSLEMLCALSQLPVERQPSATNLWRIFEARDAEMNRWLARAMLEGSFSGSEATSTAAADLKKPIRQAEQTFMLLEAHNAAEVAAGDHPRPLPAPDEAAREILRCHLVRTETFAFMNCLNVRPFPFRKGKVRLPAFSEELGELGCPFERLNETDVGNMPQEITFMDGRRLSEFELVLGYWLGWCAAQLPPAMQDYLMPEHCPYARLWEEMGHHDIPVPASAC</sequence>
<comment type="caution">
    <text evidence="1">The sequence shown here is derived from an EMBL/GenBank/DDBJ whole genome shotgun (WGS) entry which is preliminary data.</text>
</comment>
<organism evidence="1 2">
    <name type="scientific">Paratrimastix pyriformis</name>
    <dbReference type="NCBI Taxonomy" id="342808"/>
    <lineage>
        <taxon>Eukaryota</taxon>
        <taxon>Metamonada</taxon>
        <taxon>Preaxostyla</taxon>
        <taxon>Paratrimastigidae</taxon>
        <taxon>Paratrimastix</taxon>
    </lineage>
</organism>
<protein>
    <submittedName>
        <fullName evidence="1">Uncharacterized protein</fullName>
    </submittedName>
</protein>
<proteinExistence type="predicted"/>
<accession>A0ABQ8U873</accession>
<evidence type="ECO:0000313" key="2">
    <source>
        <dbReference type="Proteomes" id="UP001141327"/>
    </source>
</evidence>